<keyword evidence="1" id="KW-0547">Nucleotide-binding</keyword>
<evidence type="ECO:0000313" key="4">
    <source>
        <dbReference type="EMBL" id="ROP35227.1"/>
    </source>
</evidence>
<protein>
    <submittedName>
        <fullName evidence="4">AAA ATPase-like protein</fullName>
    </submittedName>
</protein>
<dbReference type="GO" id="GO:0005524">
    <property type="term" value="F:ATP binding"/>
    <property type="evidence" value="ECO:0007669"/>
    <property type="project" value="UniProtKB-KW"/>
</dbReference>
<keyword evidence="5" id="KW-1185">Reference proteome</keyword>
<gene>
    <name evidence="4" type="ORF">EDD40_0449</name>
</gene>
<keyword evidence="2" id="KW-0067">ATP-binding</keyword>
<dbReference type="PANTHER" id="PTHR16305:SF35">
    <property type="entry name" value="TRANSCRIPTIONAL ACTIVATOR DOMAIN"/>
    <property type="match status" value="1"/>
</dbReference>
<dbReference type="Proteomes" id="UP000268727">
    <property type="component" value="Unassembled WGS sequence"/>
</dbReference>
<dbReference type="PANTHER" id="PTHR16305">
    <property type="entry name" value="TESTICULAR SOLUBLE ADENYLYL CYCLASE"/>
    <property type="match status" value="1"/>
</dbReference>
<dbReference type="InterPro" id="IPR041664">
    <property type="entry name" value="AAA_16"/>
</dbReference>
<feature type="domain" description="Orc1-like AAA ATPase" evidence="3">
    <location>
        <begin position="2"/>
        <end position="165"/>
    </location>
</feature>
<dbReference type="OrthoDB" id="134712at2"/>
<comment type="caution">
    <text evidence="4">The sequence shown here is derived from an EMBL/GenBank/DDBJ whole genome shotgun (WGS) entry which is preliminary data.</text>
</comment>
<dbReference type="RefSeq" id="WP_123741408.1">
    <property type="nucleotide sequence ID" value="NZ_RJKM01000001.1"/>
</dbReference>
<evidence type="ECO:0000259" key="3">
    <source>
        <dbReference type="Pfam" id="PF13191"/>
    </source>
</evidence>
<organism evidence="4 5">
    <name type="scientific">Saccharothrix texasensis</name>
    <dbReference type="NCBI Taxonomy" id="103734"/>
    <lineage>
        <taxon>Bacteria</taxon>
        <taxon>Bacillati</taxon>
        <taxon>Actinomycetota</taxon>
        <taxon>Actinomycetes</taxon>
        <taxon>Pseudonocardiales</taxon>
        <taxon>Pseudonocardiaceae</taxon>
        <taxon>Saccharothrix</taxon>
    </lineage>
</organism>
<reference evidence="4 5" key="1">
    <citation type="submission" date="2018-11" db="EMBL/GenBank/DDBJ databases">
        <title>Sequencing the genomes of 1000 actinobacteria strains.</title>
        <authorList>
            <person name="Klenk H.-P."/>
        </authorList>
    </citation>
    <scope>NUCLEOTIDE SEQUENCE [LARGE SCALE GENOMIC DNA]</scope>
    <source>
        <strain evidence="4 5">DSM 44231</strain>
    </source>
</reference>
<dbReference type="GO" id="GO:0005737">
    <property type="term" value="C:cytoplasm"/>
    <property type="evidence" value="ECO:0007669"/>
    <property type="project" value="TreeGrafter"/>
</dbReference>
<name>A0A3N1GYB7_9PSEU</name>
<sequence>MRLIGRDHSAGVLRAEVERAAGSHGGLVLVAGEAGIGKTTLVTGAAEQARRVGAVVLGGACWDSDSAPGYWPWVQVIRALRRAATVQEWESVDPGPLAVLLGEAPAEHTPESFPLYDAVTTALVAVSQHRPVVVVLEDLHWADPASLKLLEFAAQHTWFERVLLVGTYRDNEVEAGDHPLRPLMTPLLSRAATVALAGLSPVEVGELMARTAGREPEPGLVAEVHLRTGGNPFFVEQTARLWHGGAPVTAIAPGVRDALRRRLSLLPAQVGELLTTAAVLGHEFHRKVLAATASLPVPAVDRLLDQAAQARLVLGLGGGRFSFAHDLVRETLYGSLSDVDARHAAVVRALDGDLADQVAPVELARHAHLAGDRLAADRAVDLIVAAARDASRRMAVEEAAGHYRRALERAEGVRRRVAVALELGNELYHCAEPAEARRVFHEAAGWARELADPTPFAFVALAVYRFAEEEGRAAALVREAYARLVGPPPDAPPEVLAREISLHATEMARGGDDDDALASGLWAVHDTTLGIGNAEQRLALIDELLTVSRRSGDHTVEHFATSFRWVALVELGDPRYVDQVHAFVALSERLGMSRFNFSAAIDQSIIAVMQGRFAEAEALLAKAIELGASRHIGFRMMYLHLRWALLLPQGRFAELDELAPEILASNYSVPGLPAGIAALERGDVATARVHVEQDDRSQPYFEPLWLRFRAQFAHAAGDRELAARVREELAPHRGKWLVSLYGCDVSGPVDLWLGLVDLVLGRCDEAVAELTAARLSAERMRARPWAARARQHLEEALRARGTPVRGERTTCEFRRDGEVWALSYDGVTVRVPDSKGLRDLHVLLGSPGEPVAAAALLAPEAVASARLGGDPVLDDEAKSRYRRRLAQLDDEIDRASDDDRAAALDRERAALLDELRAAAGLAGRTRRLGDEAERARKTVTARIRDTLRKLDARHPGLAAHLRETVSTGATCVYSGQESFRL</sequence>
<accession>A0A3N1GYB7</accession>
<dbReference type="SUPFAM" id="SSF52540">
    <property type="entry name" value="P-loop containing nucleoside triphosphate hydrolases"/>
    <property type="match status" value="1"/>
</dbReference>
<evidence type="ECO:0000313" key="5">
    <source>
        <dbReference type="Proteomes" id="UP000268727"/>
    </source>
</evidence>
<dbReference type="Pfam" id="PF13191">
    <property type="entry name" value="AAA_16"/>
    <property type="match status" value="1"/>
</dbReference>
<proteinExistence type="predicted"/>
<evidence type="ECO:0000256" key="1">
    <source>
        <dbReference type="ARBA" id="ARBA00022741"/>
    </source>
</evidence>
<dbReference type="EMBL" id="RJKM01000001">
    <property type="protein sequence ID" value="ROP35227.1"/>
    <property type="molecule type" value="Genomic_DNA"/>
</dbReference>
<dbReference type="GO" id="GO:0004016">
    <property type="term" value="F:adenylate cyclase activity"/>
    <property type="evidence" value="ECO:0007669"/>
    <property type="project" value="TreeGrafter"/>
</dbReference>
<evidence type="ECO:0000256" key="2">
    <source>
        <dbReference type="ARBA" id="ARBA00022840"/>
    </source>
</evidence>
<dbReference type="AlphaFoldDB" id="A0A3N1GYB7"/>
<dbReference type="InterPro" id="IPR027417">
    <property type="entry name" value="P-loop_NTPase"/>
</dbReference>